<name>A0A095CB18_CRYD2</name>
<dbReference type="RefSeq" id="XP_062883543.1">
    <property type="nucleotide sequence ID" value="XM_063027588.1"/>
</dbReference>
<protein>
    <submittedName>
        <fullName evidence="2">Uncharacterized protein</fullName>
    </submittedName>
</protein>
<dbReference type="OrthoDB" id="3363386at2759"/>
<accession>A0A095CB18</accession>
<evidence type="ECO:0000313" key="2">
    <source>
        <dbReference type="EMBL" id="KGB77750.1"/>
    </source>
</evidence>
<reference evidence="2 3" key="1">
    <citation type="journal article" date="2011" name="MBio">
        <title>Genome variation in Cryptococcus gattii, an emerging pathogen of immunocompetent hosts.</title>
        <authorList>
            <person name="D'Souza C.A."/>
            <person name="Kronstad J.W."/>
            <person name="Taylor G."/>
            <person name="Warren R."/>
            <person name="Yuen M."/>
            <person name="Hu G."/>
            <person name="Jung W.H."/>
            <person name="Sham A."/>
            <person name="Kidd S.E."/>
            <person name="Tangen K."/>
            <person name="Lee N."/>
            <person name="Zeilmaker T."/>
            <person name="Sawkins J."/>
            <person name="McVicker G."/>
            <person name="Shah S."/>
            <person name="Gnerre S."/>
            <person name="Griggs A."/>
            <person name="Zeng Q."/>
            <person name="Bartlett K."/>
            <person name="Li W."/>
            <person name="Wang X."/>
            <person name="Heitman J."/>
            <person name="Stajich J.E."/>
            <person name="Fraser J.A."/>
            <person name="Meyer W."/>
            <person name="Carter D."/>
            <person name="Schein J."/>
            <person name="Krzywinski M."/>
            <person name="Kwon-Chung K.J."/>
            <person name="Varma A."/>
            <person name="Wang J."/>
            <person name="Brunham R."/>
            <person name="Fyfe M."/>
            <person name="Ouellette B.F."/>
            <person name="Siddiqui A."/>
            <person name="Marra M."/>
            <person name="Jones S."/>
            <person name="Holt R."/>
            <person name="Birren B.W."/>
            <person name="Galagan J.E."/>
            <person name="Cuomo C.A."/>
        </authorList>
    </citation>
    <scope>NUCLEOTIDE SEQUENCE [LARGE SCALE GENOMIC DNA]</scope>
    <source>
        <strain evidence="2 3">R265</strain>
    </source>
</reference>
<feature type="compositionally biased region" description="Basic and acidic residues" evidence="1">
    <location>
        <begin position="207"/>
        <end position="216"/>
    </location>
</feature>
<feature type="compositionally biased region" description="Low complexity" evidence="1">
    <location>
        <begin position="460"/>
        <end position="471"/>
    </location>
</feature>
<dbReference type="GeneID" id="88179863"/>
<dbReference type="Proteomes" id="UP000029445">
    <property type="component" value="Chromosome 1"/>
</dbReference>
<feature type="compositionally biased region" description="Acidic residues" evidence="1">
    <location>
        <begin position="159"/>
        <end position="178"/>
    </location>
</feature>
<sequence>MSVEGDSQSPSLLIPPNPAFVPPDSRPQGGILINGGDSRRPSEPFIAFHALHGGFASASGSATPLRSHPAGAILPLSASLNLPPSPESHNSPSSSPQLAAGASKLKIRFAPLPDPRRPRSLSTGRNIAFKPTLGPNGVETRTMELRGMGDSDGNNDQVIVDDDYGNEENVEGAEGEEERNEKSGRSWSKTVGSSWKGTKKLLTGKNPIKDKDKDNEGSTGGVPLVRSSSTGGLMGASPFRWTVETERKNNMQGSPPASVSSILSARRSDNDIGSSSRNSIPAPASPNLIPVISGGHRRNSSFERQYLPRSSTSSHGTASPGRPVKMLNGRVYGSRRASEAAEREREYMERLEPAFVEWGTSNAAAAVSSGSLGARSSGAGDGDGRRSAADDDDGGGMAWVKRRREERQRKALEEKERQQMQVGEGDKMGGGGETEGEGEGHESGSVSPRTGEGEAGGGSTSSQSSQTSQTSADMLKTTGDESKPKLRVGVEEADLQTPATNPSELPPHSPAIHISPVVSLAPRIDVHVPPASPSFSSSHDHDSVEVVNPVEISRQAEELGKTMIVSKSPMTDRKTEKQAMVIPSDKSRKAAASASAPMSPHRLGFIDPFAEVSPTTVAHARNPAEEGDEDEYEDEEGEEDGGDEDNDDSNDDDEDFDDVVRTTSSAAGVEVISRHKN</sequence>
<dbReference type="HOGENOM" id="CLU_406528_0_0_1"/>
<feature type="compositionally biased region" description="Basic and acidic residues" evidence="1">
    <location>
        <begin position="478"/>
        <end position="490"/>
    </location>
</feature>
<feature type="compositionally biased region" description="Acidic residues" evidence="1">
    <location>
        <begin position="625"/>
        <end position="657"/>
    </location>
</feature>
<proteinExistence type="predicted"/>
<dbReference type="KEGG" id="cdeu:CNBG_3588"/>
<dbReference type="OMA" id="SHQHECE"/>
<gene>
    <name evidence="2" type="ORF">CNBG_3588</name>
</gene>
<dbReference type="AlphaFoldDB" id="A0A095CB18"/>
<feature type="compositionally biased region" description="Polar residues" evidence="1">
    <location>
        <begin position="185"/>
        <end position="196"/>
    </location>
</feature>
<reference evidence="2 3" key="2">
    <citation type="journal article" date="2018" name="Proc. Natl. Acad. Sci.">
        <title>RNAi is a critical determinant of centromere evolution in closely related fungi.</title>
        <authorList>
            <person name="Yadav V."/>
            <person name="Sun S."/>
            <person name="Billmyre R.B."/>
            <person name="Thimmappa B.C."/>
            <person name="Shea T."/>
            <person name="Lintner R."/>
            <person name="Bakkeren G."/>
            <person name="Cuomo C.A."/>
            <person name="Heitman J."/>
            <person name="Sanyal K."/>
        </authorList>
    </citation>
    <scope>NUCLEOTIDE SEQUENCE [LARGE SCALE GENOMIC DNA]</scope>
    <source>
        <strain evidence="2 3">R265</strain>
    </source>
</reference>
<feature type="compositionally biased region" description="Low complexity" evidence="1">
    <location>
        <begin position="590"/>
        <end position="600"/>
    </location>
</feature>
<feature type="compositionally biased region" description="Polar residues" evidence="1">
    <location>
        <begin position="1"/>
        <end position="11"/>
    </location>
</feature>
<feature type="region of interest" description="Disordered" evidence="1">
    <location>
        <begin position="366"/>
        <end position="512"/>
    </location>
</feature>
<feature type="region of interest" description="Disordered" evidence="1">
    <location>
        <begin position="1"/>
        <end position="43"/>
    </location>
</feature>
<feature type="region of interest" description="Disordered" evidence="1">
    <location>
        <begin position="558"/>
        <end position="677"/>
    </location>
</feature>
<organism evidence="2 3">
    <name type="scientific">Cryptococcus deuterogattii (strain R265)</name>
    <name type="common">Cryptococcus gattii VGII (strain R265)</name>
    <dbReference type="NCBI Taxonomy" id="294750"/>
    <lineage>
        <taxon>Eukaryota</taxon>
        <taxon>Fungi</taxon>
        <taxon>Dikarya</taxon>
        <taxon>Basidiomycota</taxon>
        <taxon>Agaricomycotina</taxon>
        <taxon>Tremellomycetes</taxon>
        <taxon>Tremellales</taxon>
        <taxon>Cryptococcaceae</taxon>
        <taxon>Cryptococcus</taxon>
        <taxon>Cryptococcus gattii species complex</taxon>
    </lineage>
</organism>
<dbReference type="STRING" id="294750.A0A095CB18"/>
<dbReference type="EMBL" id="CP025759">
    <property type="protein sequence ID" value="KGB77750.1"/>
    <property type="molecule type" value="Genomic_DNA"/>
</dbReference>
<feature type="region of interest" description="Disordered" evidence="1">
    <location>
        <begin position="76"/>
        <end position="344"/>
    </location>
</feature>
<evidence type="ECO:0000313" key="3">
    <source>
        <dbReference type="Proteomes" id="UP000029445"/>
    </source>
</evidence>
<dbReference type="VEuPathDB" id="FungiDB:CNBG_3588"/>
<keyword evidence="3" id="KW-1185">Reference proteome</keyword>
<evidence type="ECO:0000256" key="1">
    <source>
        <dbReference type="SAM" id="MobiDB-lite"/>
    </source>
</evidence>
<feature type="compositionally biased region" description="Polar residues" evidence="1">
    <location>
        <begin position="308"/>
        <end position="317"/>
    </location>
</feature>
<feature type="compositionally biased region" description="Low complexity" evidence="1">
    <location>
        <begin position="366"/>
        <end position="378"/>
    </location>
</feature>
<feature type="compositionally biased region" description="Polar residues" evidence="1">
    <location>
        <begin position="250"/>
        <end position="263"/>
    </location>
</feature>
<feature type="compositionally biased region" description="Low complexity" evidence="1">
    <location>
        <begin position="76"/>
        <end position="96"/>
    </location>
</feature>
<feature type="compositionally biased region" description="Basic and acidic residues" evidence="1">
    <location>
        <begin position="403"/>
        <end position="418"/>
    </location>
</feature>
<feature type="compositionally biased region" description="Pro residues" evidence="1">
    <location>
        <begin position="13"/>
        <end position="25"/>
    </location>
</feature>